<evidence type="ECO:0000256" key="5">
    <source>
        <dbReference type="SAM" id="MobiDB-lite"/>
    </source>
</evidence>
<feature type="compositionally biased region" description="Low complexity" evidence="5">
    <location>
        <begin position="173"/>
        <end position="187"/>
    </location>
</feature>
<dbReference type="GO" id="GO:0051082">
    <property type="term" value="F:unfolded protein binding"/>
    <property type="evidence" value="ECO:0007669"/>
    <property type="project" value="TreeGrafter"/>
</dbReference>
<proteinExistence type="inferred from homology"/>
<evidence type="ECO:0000256" key="1">
    <source>
        <dbReference type="ARBA" id="ARBA00004418"/>
    </source>
</evidence>
<dbReference type="InterPro" id="IPR012899">
    <property type="entry name" value="LTXXQ"/>
</dbReference>
<evidence type="ECO:0008006" key="8">
    <source>
        <dbReference type="Google" id="ProtNLM"/>
    </source>
</evidence>
<evidence type="ECO:0000256" key="2">
    <source>
        <dbReference type="ARBA" id="ARBA00008441"/>
    </source>
</evidence>
<keyword evidence="3" id="KW-0732">Signal</keyword>
<dbReference type="RefSeq" id="WP_080814132.1">
    <property type="nucleotide sequence ID" value="NZ_CP021983.2"/>
</dbReference>
<dbReference type="Proteomes" id="UP000191901">
    <property type="component" value="Chromosome"/>
</dbReference>
<dbReference type="EMBL" id="CP021983">
    <property type="protein sequence ID" value="ASC72386.1"/>
    <property type="molecule type" value="Genomic_DNA"/>
</dbReference>
<dbReference type="PANTHER" id="PTHR38102">
    <property type="entry name" value="PERIPLASMIC CHAPERONE SPY"/>
    <property type="match status" value="1"/>
</dbReference>
<sequence>MTTFKQVFAMKLHPLSTLIAAVLLLPVAGSLGPLESGISATPATASLLAQADPAPLPPDTEQSPDPRWFEAIDLSDTQLQQIRSIRDQARDTLQPLHQELRQERQTLRGLMASDVPAAELRSHHDTIQTLQQQLGDERFETMLAIRDVLTPDQRATLAELAEQRRQQWREQVPGPRRFNGRPFRGPRQRGDGPLD</sequence>
<reference evidence="6 7" key="1">
    <citation type="journal article" date="2016" name="Biochim. Biophys. Acta">
        <title>Characterization of red-shifted phycobilisomes isolated from the chlorophyll f-containing cyanobacterium Halomicronema hongdechloris.</title>
        <authorList>
            <person name="Li Y."/>
            <person name="Lin Y."/>
            <person name="Garvey C.J."/>
            <person name="Birch D."/>
            <person name="Corkery R.W."/>
            <person name="Loughlin P.C."/>
            <person name="Scheer H."/>
            <person name="Willows R.D."/>
            <person name="Chen M."/>
        </authorList>
    </citation>
    <scope>NUCLEOTIDE SEQUENCE [LARGE SCALE GENOMIC DNA]</scope>
    <source>
        <strain evidence="6 7">C2206</strain>
    </source>
</reference>
<evidence type="ECO:0000313" key="7">
    <source>
        <dbReference type="Proteomes" id="UP000191901"/>
    </source>
</evidence>
<name>A0A1Z3HQ72_9CYAN</name>
<dbReference type="GO" id="GO:0030288">
    <property type="term" value="C:outer membrane-bounded periplasmic space"/>
    <property type="evidence" value="ECO:0007669"/>
    <property type="project" value="TreeGrafter"/>
</dbReference>
<dbReference type="AlphaFoldDB" id="A0A1Z3HQ72"/>
<dbReference type="InterPro" id="IPR052211">
    <property type="entry name" value="Cpx_auxiliary_protein"/>
</dbReference>
<dbReference type="CDD" id="cd09916">
    <property type="entry name" value="CpxP_like"/>
    <property type="match status" value="1"/>
</dbReference>
<evidence type="ECO:0000256" key="4">
    <source>
        <dbReference type="ARBA" id="ARBA00022764"/>
    </source>
</evidence>
<comment type="similarity">
    <text evidence="2">Belongs to the CpxP/Spy family.</text>
</comment>
<dbReference type="OrthoDB" id="531812at2"/>
<keyword evidence="4" id="KW-0574">Periplasm</keyword>
<keyword evidence="7" id="KW-1185">Reference proteome</keyword>
<gene>
    <name evidence="6" type="ORF">XM38_033430</name>
</gene>
<organism evidence="6 7">
    <name type="scientific">Halomicronema hongdechloris C2206</name>
    <dbReference type="NCBI Taxonomy" id="1641165"/>
    <lineage>
        <taxon>Bacteria</taxon>
        <taxon>Bacillati</taxon>
        <taxon>Cyanobacteriota</taxon>
        <taxon>Cyanophyceae</taxon>
        <taxon>Nodosilineales</taxon>
        <taxon>Nodosilineaceae</taxon>
        <taxon>Halomicronema</taxon>
    </lineage>
</organism>
<dbReference type="Gene3D" id="1.20.120.1490">
    <property type="match status" value="1"/>
</dbReference>
<protein>
    <recommendedName>
        <fullName evidence="8">Periplasmic heavy metal sensor</fullName>
    </recommendedName>
</protein>
<accession>A0A1Z3HQ72</accession>
<evidence type="ECO:0000313" key="6">
    <source>
        <dbReference type="EMBL" id="ASC72386.1"/>
    </source>
</evidence>
<feature type="region of interest" description="Disordered" evidence="5">
    <location>
        <begin position="162"/>
        <end position="195"/>
    </location>
</feature>
<dbReference type="KEGG" id="hhg:XM38_033430"/>
<dbReference type="Pfam" id="PF07813">
    <property type="entry name" value="LTXXQ"/>
    <property type="match status" value="1"/>
</dbReference>
<dbReference type="PANTHER" id="PTHR38102:SF1">
    <property type="entry name" value="PERIPLASMIC CHAPERONE SPY"/>
    <property type="match status" value="1"/>
</dbReference>
<comment type="subcellular location">
    <subcellularLocation>
        <location evidence="1">Periplasm</location>
    </subcellularLocation>
</comment>
<evidence type="ECO:0000256" key="3">
    <source>
        <dbReference type="ARBA" id="ARBA00022729"/>
    </source>
</evidence>